<dbReference type="EMBL" id="BLRU01000580">
    <property type="protein sequence ID" value="GFP20646.1"/>
    <property type="molecule type" value="Genomic_DNA"/>
</dbReference>
<proteinExistence type="predicted"/>
<gene>
    <name evidence="2" type="ORF">HKBW3S03_02149</name>
</gene>
<comment type="caution">
    <text evidence="2">The sequence shown here is derived from an EMBL/GenBank/DDBJ whole genome shotgun (WGS) entry which is preliminary data.</text>
</comment>
<protein>
    <submittedName>
        <fullName evidence="2">Uncharacterized protein</fullName>
    </submittedName>
</protein>
<sequence length="22" mass="2527">MEKKLIKPAKLASLSRSQVREN</sequence>
<organism evidence="2 3">
    <name type="scientific">Candidatus Hakubella thermalkaliphila</name>
    <dbReference type="NCBI Taxonomy" id="2754717"/>
    <lineage>
        <taxon>Bacteria</taxon>
        <taxon>Bacillati</taxon>
        <taxon>Actinomycetota</taxon>
        <taxon>Actinomycetota incertae sedis</taxon>
        <taxon>Candidatus Hakubellales</taxon>
        <taxon>Candidatus Hakubellaceae</taxon>
        <taxon>Candidatus Hakubella</taxon>
    </lineage>
</organism>
<dbReference type="Proteomes" id="UP000574717">
    <property type="component" value="Unassembled WGS sequence"/>
</dbReference>
<reference evidence="2 3" key="1">
    <citation type="journal article" date="2020" name="Front. Microbiol.">
        <title>Single-cell genomics of novel Actinobacteria with the Wood-Ljungdahl pathway discovered in a serpentinizing system.</title>
        <authorList>
            <person name="Merino N."/>
            <person name="Kawai M."/>
            <person name="Boyd E.S."/>
            <person name="Colman D.R."/>
            <person name="McGlynn S.E."/>
            <person name="Nealson K.H."/>
            <person name="Kurokawa K."/>
            <person name="Hongoh Y."/>
        </authorList>
    </citation>
    <scope>NUCLEOTIDE SEQUENCE [LARGE SCALE GENOMIC DNA]</scope>
    <source>
        <strain evidence="2 3">S03</strain>
    </source>
</reference>
<dbReference type="AlphaFoldDB" id="A0A6V8NQD9"/>
<feature type="non-terminal residue" evidence="2">
    <location>
        <position position="22"/>
    </location>
</feature>
<evidence type="ECO:0000256" key="1">
    <source>
        <dbReference type="SAM" id="MobiDB-lite"/>
    </source>
</evidence>
<evidence type="ECO:0000313" key="2">
    <source>
        <dbReference type="EMBL" id="GFP20646.1"/>
    </source>
</evidence>
<accession>A0A6V8NQD9</accession>
<evidence type="ECO:0000313" key="3">
    <source>
        <dbReference type="Proteomes" id="UP000574717"/>
    </source>
</evidence>
<name>A0A6V8NQD9_9ACTN</name>
<feature type="region of interest" description="Disordered" evidence="1">
    <location>
        <begin position="1"/>
        <end position="22"/>
    </location>
</feature>